<evidence type="ECO:0000256" key="11">
    <source>
        <dbReference type="ARBA" id="ARBA00022989"/>
    </source>
</evidence>
<comment type="subcellular location">
    <subcellularLocation>
        <location evidence="2">Cell membrane</location>
        <topology evidence="2">Multi-pass membrane protein</topology>
    </subcellularLocation>
</comment>
<dbReference type="PANTHER" id="PTHR43711:SF1">
    <property type="entry name" value="HISTIDINE KINASE 1"/>
    <property type="match status" value="1"/>
</dbReference>
<dbReference type="Pfam" id="PF02743">
    <property type="entry name" value="dCache_1"/>
    <property type="match status" value="1"/>
</dbReference>
<dbReference type="InterPro" id="IPR003660">
    <property type="entry name" value="HAMP_dom"/>
</dbReference>
<dbReference type="InterPro" id="IPR036890">
    <property type="entry name" value="HATPase_C_sf"/>
</dbReference>
<dbReference type="InterPro" id="IPR004358">
    <property type="entry name" value="Sig_transdc_His_kin-like_C"/>
</dbReference>
<protein>
    <recommendedName>
        <fullName evidence="3">histidine kinase</fullName>
        <ecNumber evidence="3">2.7.13.3</ecNumber>
    </recommendedName>
</protein>
<dbReference type="SMART" id="SM00387">
    <property type="entry name" value="HATPase_c"/>
    <property type="match status" value="1"/>
</dbReference>
<evidence type="ECO:0000313" key="19">
    <source>
        <dbReference type="Proteomes" id="UP000198601"/>
    </source>
</evidence>
<dbReference type="GO" id="GO:0000155">
    <property type="term" value="F:phosphorelay sensor kinase activity"/>
    <property type="evidence" value="ECO:0007669"/>
    <property type="project" value="InterPro"/>
</dbReference>
<organism evidence="18 19">
    <name type="scientific">Paenibacillus tianmuensis</name>
    <dbReference type="NCBI Taxonomy" id="624147"/>
    <lineage>
        <taxon>Bacteria</taxon>
        <taxon>Bacillati</taxon>
        <taxon>Bacillota</taxon>
        <taxon>Bacilli</taxon>
        <taxon>Bacillales</taxon>
        <taxon>Paenibacillaceae</taxon>
        <taxon>Paenibacillus</taxon>
    </lineage>
</organism>
<dbReference type="SMART" id="SM00388">
    <property type="entry name" value="HisKA"/>
    <property type="match status" value="1"/>
</dbReference>
<evidence type="ECO:0000256" key="2">
    <source>
        <dbReference type="ARBA" id="ARBA00004651"/>
    </source>
</evidence>
<evidence type="ECO:0000259" key="17">
    <source>
        <dbReference type="PROSITE" id="PS50885"/>
    </source>
</evidence>
<gene>
    <name evidence="18" type="ORF">SAMN04487970_1001263</name>
</gene>
<evidence type="ECO:0000256" key="1">
    <source>
        <dbReference type="ARBA" id="ARBA00000085"/>
    </source>
</evidence>
<dbReference type="GO" id="GO:0005524">
    <property type="term" value="F:ATP binding"/>
    <property type="evidence" value="ECO:0007669"/>
    <property type="project" value="UniProtKB-KW"/>
</dbReference>
<keyword evidence="4" id="KW-1003">Cell membrane</keyword>
<evidence type="ECO:0000256" key="5">
    <source>
        <dbReference type="ARBA" id="ARBA00022553"/>
    </source>
</evidence>
<keyword evidence="19" id="KW-1185">Reference proteome</keyword>
<evidence type="ECO:0000256" key="7">
    <source>
        <dbReference type="ARBA" id="ARBA00022692"/>
    </source>
</evidence>
<dbReference type="OrthoDB" id="9806130at2"/>
<dbReference type="SUPFAM" id="SSF55874">
    <property type="entry name" value="ATPase domain of HSP90 chaperone/DNA topoisomerase II/histidine kinase"/>
    <property type="match status" value="1"/>
</dbReference>
<dbReference type="Proteomes" id="UP000198601">
    <property type="component" value="Unassembled WGS sequence"/>
</dbReference>
<keyword evidence="12" id="KW-0902">Two-component regulatory system</keyword>
<keyword evidence="8" id="KW-0547">Nucleotide-binding</keyword>
<keyword evidence="6" id="KW-0808">Transferase</keyword>
<feature type="transmembrane region" description="Helical" evidence="14">
    <location>
        <begin position="12"/>
        <end position="30"/>
    </location>
</feature>
<dbReference type="Gene3D" id="3.30.565.10">
    <property type="entry name" value="Histidine kinase-like ATPase, C-terminal domain"/>
    <property type="match status" value="1"/>
</dbReference>
<dbReference type="InterPro" id="IPR003594">
    <property type="entry name" value="HATPase_dom"/>
</dbReference>
<dbReference type="InterPro" id="IPR000014">
    <property type="entry name" value="PAS"/>
</dbReference>
<dbReference type="Pfam" id="PF13188">
    <property type="entry name" value="PAS_8"/>
    <property type="match status" value="1"/>
</dbReference>
<keyword evidence="9" id="KW-0418">Kinase</keyword>
<feature type="domain" description="HAMP" evidence="17">
    <location>
        <begin position="313"/>
        <end position="369"/>
    </location>
</feature>
<dbReference type="GO" id="GO:0005886">
    <property type="term" value="C:plasma membrane"/>
    <property type="evidence" value="ECO:0007669"/>
    <property type="project" value="UniProtKB-SubCell"/>
</dbReference>
<evidence type="ECO:0000259" key="15">
    <source>
        <dbReference type="PROSITE" id="PS50109"/>
    </source>
</evidence>
<evidence type="ECO:0000313" key="18">
    <source>
        <dbReference type="EMBL" id="SCW28606.1"/>
    </source>
</evidence>
<dbReference type="Gene3D" id="3.30.450.20">
    <property type="entry name" value="PAS domain"/>
    <property type="match status" value="2"/>
</dbReference>
<keyword evidence="10" id="KW-0067">ATP-binding</keyword>
<keyword evidence="7 14" id="KW-0812">Transmembrane</keyword>
<evidence type="ECO:0000256" key="4">
    <source>
        <dbReference type="ARBA" id="ARBA00022475"/>
    </source>
</evidence>
<dbReference type="SUPFAM" id="SSF47384">
    <property type="entry name" value="Homodimeric domain of signal transducing histidine kinase"/>
    <property type="match status" value="1"/>
</dbReference>
<dbReference type="CDD" id="cd12914">
    <property type="entry name" value="PDC1_DGC_like"/>
    <property type="match status" value="1"/>
</dbReference>
<evidence type="ECO:0000256" key="10">
    <source>
        <dbReference type="ARBA" id="ARBA00022840"/>
    </source>
</evidence>
<evidence type="ECO:0000256" key="6">
    <source>
        <dbReference type="ARBA" id="ARBA00022679"/>
    </source>
</evidence>
<dbReference type="InterPro" id="IPR035965">
    <property type="entry name" value="PAS-like_dom_sf"/>
</dbReference>
<accession>A0A1G4P8W3</accession>
<evidence type="ECO:0000259" key="16">
    <source>
        <dbReference type="PROSITE" id="PS50112"/>
    </source>
</evidence>
<dbReference type="PROSITE" id="PS50109">
    <property type="entry name" value="HIS_KIN"/>
    <property type="match status" value="1"/>
</dbReference>
<comment type="catalytic activity">
    <reaction evidence="1">
        <text>ATP + protein L-histidine = ADP + protein N-phospho-L-histidine.</text>
        <dbReference type="EC" id="2.7.13.3"/>
    </reaction>
</comment>
<dbReference type="PRINTS" id="PR00344">
    <property type="entry name" value="BCTRLSENSOR"/>
</dbReference>
<proteinExistence type="predicted"/>
<dbReference type="InterPro" id="IPR003661">
    <property type="entry name" value="HisK_dim/P_dom"/>
</dbReference>
<evidence type="ECO:0000256" key="9">
    <source>
        <dbReference type="ARBA" id="ARBA00022777"/>
    </source>
</evidence>
<dbReference type="EC" id="2.7.13.3" evidence="3"/>
<evidence type="ECO:0000256" key="3">
    <source>
        <dbReference type="ARBA" id="ARBA00012438"/>
    </source>
</evidence>
<dbReference type="PANTHER" id="PTHR43711">
    <property type="entry name" value="TWO-COMPONENT HISTIDINE KINASE"/>
    <property type="match status" value="1"/>
</dbReference>
<feature type="transmembrane region" description="Helical" evidence="14">
    <location>
        <begin position="294"/>
        <end position="312"/>
    </location>
</feature>
<dbReference type="EMBL" id="FMTT01000001">
    <property type="protein sequence ID" value="SCW28606.1"/>
    <property type="molecule type" value="Genomic_DNA"/>
</dbReference>
<reference evidence="19" key="1">
    <citation type="submission" date="2016-10" db="EMBL/GenBank/DDBJ databases">
        <authorList>
            <person name="Varghese N."/>
            <person name="Submissions S."/>
        </authorList>
    </citation>
    <scope>NUCLEOTIDE SEQUENCE [LARGE SCALE GENOMIC DNA]</scope>
    <source>
        <strain evidence="19">CGMCC 1.8946</strain>
    </source>
</reference>
<evidence type="ECO:0000256" key="12">
    <source>
        <dbReference type="ARBA" id="ARBA00023012"/>
    </source>
</evidence>
<dbReference type="PROSITE" id="PS50112">
    <property type="entry name" value="PAS"/>
    <property type="match status" value="1"/>
</dbReference>
<name>A0A1G4P8W3_9BACL</name>
<keyword evidence="5" id="KW-0597">Phosphoprotein</keyword>
<dbReference type="PROSITE" id="PS50885">
    <property type="entry name" value="HAMP"/>
    <property type="match status" value="1"/>
</dbReference>
<dbReference type="AlphaFoldDB" id="A0A1G4P8W3"/>
<dbReference type="Gene3D" id="6.10.340.10">
    <property type="match status" value="1"/>
</dbReference>
<dbReference type="InterPro" id="IPR005467">
    <property type="entry name" value="His_kinase_dom"/>
</dbReference>
<dbReference type="NCBIfam" id="TIGR00229">
    <property type="entry name" value="sensory_box"/>
    <property type="match status" value="1"/>
</dbReference>
<dbReference type="Pfam" id="PF02518">
    <property type="entry name" value="HATPase_c"/>
    <property type="match status" value="1"/>
</dbReference>
<dbReference type="FunFam" id="3.30.565.10:FF:000006">
    <property type="entry name" value="Sensor histidine kinase WalK"/>
    <property type="match status" value="1"/>
</dbReference>
<dbReference type="InterPro" id="IPR033479">
    <property type="entry name" value="dCache_1"/>
</dbReference>
<keyword evidence="11 14" id="KW-1133">Transmembrane helix</keyword>
<feature type="domain" description="Histidine kinase" evidence="15">
    <location>
        <begin position="521"/>
        <end position="739"/>
    </location>
</feature>
<evidence type="ECO:0000256" key="13">
    <source>
        <dbReference type="ARBA" id="ARBA00023136"/>
    </source>
</evidence>
<dbReference type="CDD" id="cd00075">
    <property type="entry name" value="HATPase"/>
    <property type="match status" value="1"/>
</dbReference>
<dbReference type="CDD" id="cd18774">
    <property type="entry name" value="PDC2_HK_sensor"/>
    <property type="match status" value="1"/>
</dbReference>
<feature type="domain" description="PAS" evidence="16">
    <location>
        <begin position="392"/>
        <end position="436"/>
    </location>
</feature>
<dbReference type="CDD" id="cd00082">
    <property type="entry name" value="HisKA"/>
    <property type="match status" value="1"/>
</dbReference>
<dbReference type="SUPFAM" id="SSF55785">
    <property type="entry name" value="PYP-like sensor domain (PAS domain)"/>
    <property type="match status" value="1"/>
</dbReference>
<dbReference type="InterPro" id="IPR036097">
    <property type="entry name" value="HisK_dim/P_sf"/>
</dbReference>
<dbReference type="SMART" id="SM00091">
    <property type="entry name" value="PAS"/>
    <property type="match status" value="1"/>
</dbReference>
<keyword evidence="13 14" id="KW-0472">Membrane</keyword>
<sequence length="749" mass="83007">MNHRSLRTHLTLAFAVMAIVPVLILGTIQVQQINKLTQEYNKTQEHATKRLADAVETYVYYYRNAVDTLATTISASGPGFRDRAGLTRKIQSVKNNLPGFSQLYVTDENGAIKALSPDAESGNAQHALPVGTDLSSREYWKKVKLTLQPTISVPMHGAEGGSAPFVAIAAPLYSESRAFEGVVIGILDMGQIARLVTQYDYGPGAYPAVLGPEGRVIYHPRSELVQSIADLSGEPAVQAAASLKEGMDKFVSGANGQKELVSFKTIDSLGWTVWVGRSYAAVQEAFFASLKSTFLLLLLTLGLTVLLGSYLAKRLNRTIHALVRYTQSLAADRYTVPSEPLSSPGAPYEMHYLASQFAQMAEQIHDNRQALLELNSELEQRVEERTLSLQQQHATLAAILESYSDGIVLIDVNQQVVLANRRMAELFRFDGKELLSLTEEELLSRIARKMPQPDEDFVRIGRKPNPTGKFTLVRSPGDERVVQLASFQVSDGGKEFGRGYVFRDMTKEHEIDSLKNDLISLASHEFKTPITSIKGSVETLLRKHAGWDEEFKQELLEGIHEDIGRIQELIDEWLDISKIEAGALSIHPAPVRVRSVVEGAWQRLPHSLSADAQLHIDLYEELPFLYADKRRMEQIFINLFTNSIRYNESKPHIRVTAEPNGLNVRIFVKDNGIGIPEAHLPHIFDRFYRVDVSSSRRTGGTGLGLAICKGIIDAHGGSIEVHSTEGAGTTMIVSVPIYYGQTEDDNEEA</sequence>
<dbReference type="InterPro" id="IPR050736">
    <property type="entry name" value="Sensor_HK_Regulatory"/>
</dbReference>
<evidence type="ECO:0000256" key="8">
    <source>
        <dbReference type="ARBA" id="ARBA00022741"/>
    </source>
</evidence>
<dbReference type="RefSeq" id="WP_090665980.1">
    <property type="nucleotide sequence ID" value="NZ_FMTT01000001.1"/>
</dbReference>
<dbReference type="Gene3D" id="1.10.287.130">
    <property type="match status" value="1"/>
</dbReference>
<dbReference type="STRING" id="624147.SAMN04487970_1001263"/>
<dbReference type="Pfam" id="PF00512">
    <property type="entry name" value="HisKA"/>
    <property type="match status" value="1"/>
</dbReference>
<evidence type="ECO:0000256" key="14">
    <source>
        <dbReference type="SAM" id="Phobius"/>
    </source>
</evidence>